<dbReference type="EMBL" id="JACHCF010000001">
    <property type="protein sequence ID" value="MBB5619135.1"/>
    <property type="molecule type" value="Genomic_DNA"/>
</dbReference>
<sequence length="231" mass="26066">MKIITILSSCLLLTAFSLMNVNAQPARELSEFPLHAHFVRSNKPMLVFLTGDGGWNNFSESTVKELVKNGYPTLVLDTRKYFWTQKTPDQFAKDMQVILSSYLKTWNKESFSLIGYSFGADVAAFVPSRLPDHLAEKQNSLVLLSPGFSTGYVVKLKNLLNFGSTDKEKYKVNPELLKSVIPVWCIFGKEEDSEFYKALKPTDKIHKVAIPGSHRFDDDIPQVTRAIIKGL</sequence>
<dbReference type="AlphaFoldDB" id="A0A7W9DII4"/>
<dbReference type="Pfam" id="PF06057">
    <property type="entry name" value="VirJ"/>
    <property type="match status" value="1"/>
</dbReference>
<feature type="chain" id="PRO_5031046164" evidence="1">
    <location>
        <begin position="24"/>
        <end position="231"/>
    </location>
</feature>
<feature type="signal peptide" evidence="1">
    <location>
        <begin position="1"/>
        <end position="23"/>
    </location>
</feature>
<evidence type="ECO:0000313" key="3">
    <source>
        <dbReference type="EMBL" id="MBB5619135.1"/>
    </source>
</evidence>
<gene>
    <name evidence="3" type="ORF">HDE69_000171</name>
</gene>
<reference evidence="3 4" key="1">
    <citation type="submission" date="2020-08" db="EMBL/GenBank/DDBJ databases">
        <title>Genomic Encyclopedia of Type Strains, Phase IV (KMG-V): Genome sequencing to study the core and pangenomes of soil and plant-associated prokaryotes.</title>
        <authorList>
            <person name="Whitman W."/>
        </authorList>
    </citation>
    <scope>NUCLEOTIDE SEQUENCE [LARGE SCALE GENOMIC DNA]</scope>
    <source>
        <strain evidence="3 4">MP7CTX6</strain>
    </source>
</reference>
<name>A0A7W9DII4_9SPHI</name>
<dbReference type="InterPro" id="IPR010333">
    <property type="entry name" value="VirJ"/>
</dbReference>
<proteinExistence type="predicted"/>
<keyword evidence="1" id="KW-0732">Signal</keyword>
<dbReference type="SUPFAM" id="SSF53474">
    <property type="entry name" value="alpha/beta-Hydrolases"/>
    <property type="match status" value="1"/>
</dbReference>
<dbReference type="Gene3D" id="3.40.50.1820">
    <property type="entry name" value="alpha/beta hydrolase"/>
    <property type="match status" value="1"/>
</dbReference>
<accession>A0A7W9DII4</accession>
<dbReference type="InterPro" id="IPR029058">
    <property type="entry name" value="AB_hydrolase_fold"/>
</dbReference>
<organism evidence="3 4">
    <name type="scientific">Pedobacter cryoconitis</name>
    <dbReference type="NCBI Taxonomy" id="188932"/>
    <lineage>
        <taxon>Bacteria</taxon>
        <taxon>Pseudomonadati</taxon>
        <taxon>Bacteroidota</taxon>
        <taxon>Sphingobacteriia</taxon>
        <taxon>Sphingobacteriales</taxon>
        <taxon>Sphingobacteriaceae</taxon>
        <taxon>Pedobacter</taxon>
    </lineage>
</organism>
<comment type="caution">
    <text evidence="3">The sequence shown here is derived from an EMBL/GenBank/DDBJ whole genome shotgun (WGS) entry which is preliminary data.</text>
</comment>
<dbReference type="RefSeq" id="WP_183865314.1">
    <property type="nucleotide sequence ID" value="NZ_JACHCF010000001.1"/>
</dbReference>
<evidence type="ECO:0000259" key="2">
    <source>
        <dbReference type="Pfam" id="PF06057"/>
    </source>
</evidence>
<dbReference type="Proteomes" id="UP000537718">
    <property type="component" value="Unassembled WGS sequence"/>
</dbReference>
<evidence type="ECO:0000313" key="4">
    <source>
        <dbReference type="Proteomes" id="UP000537718"/>
    </source>
</evidence>
<feature type="domain" description="Bacterial virulence" evidence="2">
    <location>
        <begin position="45"/>
        <end position="230"/>
    </location>
</feature>
<protein>
    <submittedName>
        <fullName evidence="3">Type IV secretory pathway VirJ component</fullName>
    </submittedName>
</protein>
<evidence type="ECO:0000256" key="1">
    <source>
        <dbReference type="SAM" id="SignalP"/>
    </source>
</evidence>